<reference evidence="1" key="1">
    <citation type="journal article" date="2014" name="Front. Microbiol.">
        <title>High frequency of phylogenetically diverse reductive dehalogenase-homologous genes in deep subseafloor sedimentary metagenomes.</title>
        <authorList>
            <person name="Kawai M."/>
            <person name="Futagami T."/>
            <person name="Toyoda A."/>
            <person name="Takaki Y."/>
            <person name="Nishi S."/>
            <person name="Hori S."/>
            <person name="Arai W."/>
            <person name="Tsubouchi T."/>
            <person name="Morono Y."/>
            <person name="Uchiyama I."/>
            <person name="Ito T."/>
            <person name="Fujiyama A."/>
            <person name="Inagaki F."/>
            <person name="Takami H."/>
        </authorList>
    </citation>
    <scope>NUCLEOTIDE SEQUENCE</scope>
    <source>
        <strain evidence="1">Expedition CK06-06</strain>
    </source>
</reference>
<organism evidence="1">
    <name type="scientific">marine sediment metagenome</name>
    <dbReference type="NCBI Taxonomy" id="412755"/>
    <lineage>
        <taxon>unclassified sequences</taxon>
        <taxon>metagenomes</taxon>
        <taxon>ecological metagenomes</taxon>
    </lineage>
</organism>
<accession>X1BGF5</accession>
<dbReference type="EMBL" id="BART01022327">
    <property type="protein sequence ID" value="GAG94994.1"/>
    <property type="molecule type" value="Genomic_DNA"/>
</dbReference>
<dbReference type="AlphaFoldDB" id="X1BGF5"/>
<protein>
    <submittedName>
        <fullName evidence="1">Uncharacterized protein</fullName>
    </submittedName>
</protein>
<name>X1BGF5_9ZZZZ</name>
<sequence>EPLINNWFARNPVTAPGGQELVAWYNWGRPVFIGFESVLLNRIQ</sequence>
<evidence type="ECO:0000313" key="1">
    <source>
        <dbReference type="EMBL" id="GAG94994.1"/>
    </source>
</evidence>
<proteinExistence type="predicted"/>
<comment type="caution">
    <text evidence="1">The sequence shown here is derived from an EMBL/GenBank/DDBJ whole genome shotgun (WGS) entry which is preliminary data.</text>
</comment>
<gene>
    <name evidence="1" type="ORF">S01H4_40898</name>
</gene>
<feature type="non-terminal residue" evidence="1">
    <location>
        <position position="1"/>
    </location>
</feature>